<feature type="domain" description="IPT/TIG" evidence="2">
    <location>
        <begin position="828"/>
        <end position="909"/>
    </location>
</feature>
<feature type="compositionally biased region" description="Low complexity" evidence="1">
    <location>
        <begin position="16"/>
        <end position="25"/>
    </location>
</feature>
<feature type="region of interest" description="Disordered" evidence="1">
    <location>
        <begin position="1"/>
        <end position="25"/>
    </location>
</feature>
<dbReference type="GO" id="GO:0017154">
    <property type="term" value="F:semaphorin receptor activity"/>
    <property type="evidence" value="ECO:0007669"/>
    <property type="project" value="InterPro"/>
</dbReference>
<feature type="domain" description="IPT/TIG" evidence="2">
    <location>
        <begin position="662"/>
        <end position="743"/>
    </location>
</feature>
<evidence type="ECO:0000313" key="4">
    <source>
        <dbReference type="Proteomes" id="UP000241647"/>
    </source>
</evidence>
<feature type="domain" description="IPT/TIG" evidence="2">
    <location>
        <begin position="330"/>
        <end position="411"/>
    </location>
</feature>
<dbReference type="GO" id="GO:0005975">
    <property type="term" value="P:carbohydrate metabolic process"/>
    <property type="evidence" value="ECO:0007669"/>
    <property type="project" value="UniProtKB-ARBA"/>
</dbReference>
<dbReference type="AlphaFoldDB" id="A0A2T2Z440"/>
<evidence type="ECO:0000256" key="1">
    <source>
        <dbReference type="SAM" id="MobiDB-lite"/>
    </source>
</evidence>
<feature type="compositionally biased region" description="Polar residues" evidence="1">
    <location>
        <begin position="1"/>
        <end position="13"/>
    </location>
</feature>
<sequence>MPTITSLSPTSGPATGGTSVTITGTGFTGPTTVRFGATATTFTIDSPTQITAIAPSGSVGTVQVTVTTSAGTSNGLPYTYLAVPALNSISPSQGSTSGGTTVTLTGSGLTGVTAVNFGATPATSFTVDSDTQITAVAPAGTGIVSVTVTGPGGTSNPVTYVYVVVPTITSISPTAGPTSGGNNVTITGTGFTGPLTVRFGTTATTFTVNSPTQITAVAPAHAAGTVQVTVTGSGGTSNGVAYTYAAVPTLTTVTPTAGSVTGGTTVVLTGTNLTGATSVSFGGTPATSFTVNSATQITAVAPAHAAGTVLVTVTTPGGTSNGVPFTYVAVPTLTAIVPNVGSVTGGTTVVLTGTNLTGATSVSFGGTPATSFTVNSATQITAVAPAHAAGTVLVTVTTPGGTSNGVAYTYVAVPVLTTIAPSSGPIAGGTTVVLTGTDLTGATSVSFGGTPATSFTVDSATQITAVAPAHAAGTVLVTVTTAGGTSNGVAYTYLLVPTLTAIVPNAGSVTGGTTVVLTGTNLTGATSVSFGGTPATSFTVDSATQITAVAPAEAAGTVQVTVTTPGGTSNGVAYTYIAVPTLITAVPNVGPVTGGTTVVLTGTNLTGTTAVNFGGTPAASFTVDSATQITAVAPAGTAGTVQITVTTAGGTSNGVAFTYVAVPTLAGITPPAGSVTGGTTVVLTGTNLTGTTAVSFGGTPATSFTVDSATQITAVAPAGAAGAVQVTVTTAGGTSNGVVYTYVAVPTLVAAVPNVGSVTGGTTVVLTGTNLTGATAVSFGGTPATSFTVDSATQITAVAPAGTAGTVQITVTTAGGTSNGVAYTYIAVPTLVAAVPNVGPVTGGTTVVLTGTNLTGTTAVSFGATPATSFTVDSATQITALAPAGTAGTVQITVTTAGGTSNGVAYTYIAVPTLVAAVPNVGSVTGGTTVVLTGTNLTGATAVSFGGTPATSFTVDSATQITAVAPAGTAGTVQVTVTTAGGTSNGVAYTYIAVPTLIAAVPTVGPVTGGTTVVLTGTDLSGATAVSFGGTPATSFTVDSATQITALAPAGTAGTVQITVTTAGGTSNGVAFTYIAVPTLVAAVPNVGSVTGGTTVVLTGTNLIGATAVDFGGTPATSFTVDSATQITALAPAGTAGTVQITATTSGGTSNGTAYTYIAVPTLLAAVPNVGPAAGGTTVVLAGTDLTGTTAVDFGGTPATSFTVDSAIQITAVAPAGTAGTVQITATTPGGTSNGVAYVYI</sequence>
<feature type="domain" description="IPT/TIG" evidence="2">
    <location>
        <begin position="911"/>
        <end position="992"/>
    </location>
</feature>
<reference evidence="3 4" key="1">
    <citation type="submission" date="2018-02" db="EMBL/GenBank/DDBJ databases">
        <title>8 Nocardia nova and 1 Nocardia cyriacigeorgica strain used for evolution to TMP-SMX.</title>
        <authorList>
            <person name="Mehta H."/>
            <person name="Weng J."/>
            <person name="Shamoo Y."/>
        </authorList>
    </citation>
    <scope>NUCLEOTIDE SEQUENCE [LARGE SCALE GENOMIC DNA]</scope>
    <source>
        <strain evidence="3 4">ATCC 33727</strain>
    </source>
</reference>
<feature type="domain" description="IPT/TIG" evidence="2">
    <location>
        <begin position="579"/>
        <end position="660"/>
    </location>
</feature>
<gene>
    <name evidence="3" type="ORF">C8259_16530</name>
</gene>
<dbReference type="InterPro" id="IPR013783">
    <property type="entry name" value="Ig-like_fold"/>
</dbReference>
<dbReference type="InterPro" id="IPR002909">
    <property type="entry name" value="IPT_dom"/>
</dbReference>
<feature type="domain" description="IPT/TIG" evidence="2">
    <location>
        <begin position="83"/>
        <end position="163"/>
    </location>
</feature>
<dbReference type="SUPFAM" id="SSF81296">
    <property type="entry name" value="E set domains"/>
    <property type="match status" value="15"/>
</dbReference>
<dbReference type="InterPro" id="IPR031148">
    <property type="entry name" value="Plexin"/>
</dbReference>
<feature type="domain" description="IPT/TIG" evidence="2">
    <location>
        <begin position="1"/>
        <end position="81"/>
    </location>
</feature>
<accession>A0A2T2Z440</accession>
<dbReference type="InterPro" id="IPR014756">
    <property type="entry name" value="Ig_E-set"/>
</dbReference>
<feature type="domain" description="IPT/TIG" evidence="2">
    <location>
        <begin position="496"/>
        <end position="577"/>
    </location>
</feature>
<name>A0A2T2Z440_9NOCA</name>
<proteinExistence type="predicted"/>
<organism evidence="3 4">
    <name type="scientific">Nocardia nova</name>
    <dbReference type="NCBI Taxonomy" id="37330"/>
    <lineage>
        <taxon>Bacteria</taxon>
        <taxon>Bacillati</taxon>
        <taxon>Actinomycetota</taxon>
        <taxon>Actinomycetes</taxon>
        <taxon>Mycobacteriales</taxon>
        <taxon>Nocardiaceae</taxon>
        <taxon>Nocardia</taxon>
    </lineage>
</organism>
<dbReference type="InterPro" id="IPR017868">
    <property type="entry name" value="Filamin/ABP280_repeat-like"/>
</dbReference>
<dbReference type="EMBL" id="PYHS01000007">
    <property type="protein sequence ID" value="PSR62523.1"/>
    <property type="molecule type" value="Genomic_DNA"/>
</dbReference>
<feature type="domain" description="IPT/TIG" evidence="2">
    <location>
        <begin position="1077"/>
        <end position="1158"/>
    </location>
</feature>
<feature type="domain" description="IPT/TIG" evidence="2">
    <location>
        <begin position="994"/>
        <end position="1075"/>
    </location>
</feature>
<dbReference type="Pfam" id="PF01833">
    <property type="entry name" value="TIG"/>
    <property type="match status" value="15"/>
</dbReference>
<dbReference type="PANTHER" id="PTHR22625">
    <property type="entry name" value="PLEXIN"/>
    <property type="match status" value="1"/>
</dbReference>
<dbReference type="PANTHER" id="PTHR22625:SF70">
    <property type="entry name" value="PLEXIN A, ISOFORM A"/>
    <property type="match status" value="1"/>
</dbReference>
<comment type="caution">
    <text evidence="3">The sequence shown here is derived from an EMBL/GenBank/DDBJ whole genome shotgun (WGS) entry which is preliminary data.</text>
</comment>
<evidence type="ECO:0000259" key="2">
    <source>
        <dbReference type="SMART" id="SM00429"/>
    </source>
</evidence>
<protein>
    <submittedName>
        <fullName evidence="3">IPTL-CTERM sorting domain-containing protein</fullName>
    </submittedName>
</protein>
<dbReference type="Gene3D" id="2.60.40.10">
    <property type="entry name" value="Immunoglobulins"/>
    <property type="match status" value="15"/>
</dbReference>
<feature type="domain" description="IPT/TIG" evidence="2">
    <location>
        <begin position="1160"/>
        <end position="1241"/>
    </location>
</feature>
<evidence type="ECO:0000313" key="3">
    <source>
        <dbReference type="EMBL" id="PSR62523.1"/>
    </source>
</evidence>
<dbReference type="Proteomes" id="UP000241647">
    <property type="component" value="Unassembled WGS sequence"/>
</dbReference>
<dbReference type="PROSITE" id="PS50194">
    <property type="entry name" value="FILAMIN_REPEAT"/>
    <property type="match status" value="1"/>
</dbReference>
<dbReference type="SMART" id="SM00429">
    <property type="entry name" value="IPT"/>
    <property type="match status" value="15"/>
</dbReference>
<feature type="domain" description="IPT/TIG" evidence="2">
    <location>
        <begin position="745"/>
        <end position="826"/>
    </location>
</feature>
<dbReference type="CDD" id="cd00102">
    <property type="entry name" value="IPT"/>
    <property type="match status" value="10"/>
</dbReference>
<feature type="domain" description="IPT/TIG" evidence="2">
    <location>
        <begin position="165"/>
        <end position="245"/>
    </location>
</feature>
<feature type="domain" description="IPT/TIG" evidence="2">
    <location>
        <begin position="413"/>
        <end position="494"/>
    </location>
</feature>
<feature type="domain" description="IPT/TIG" evidence="2">
    <location>
        <begin position="247"/>
        <end position="328"/>
    </location>
</feature>